<dbReference type="PANTHER" id="PTHR11575:SF24">
    <property type="entry name" value="5'-NUCLEOTIDASE"/>
    <property type="match status" value="1"/>
</dbReference>
<accession>A0A956NJL8</accession>
<sequence>MLRFSDLNPSRLGLLRLGLLRLGFLRLGFLCLGFLFALLALPQQSSAERLTNADVTIVSFGSVNGEVTDCGCRAHPKGGLDIRSGYVDWLREEKVPFLHVDLGNFIGVKESTRDLLTHFLWDAMEEMGVDAVTPGPRELEQWELFTELRTDSPIRVVSSNVFVSHDGIETPVGEESIVIERNGVKIGLFGLMGTQRIASANAADGTSFRIEEPTIVAEAVVPKLREVADVVVLLSEMPSAETTVLLGRVPGIDVALCGYLPRWQEEAEKRNDTVVQETGSRGQYVGSLMLIVDPDGNIVDFGSRNAMAWDPFPRDGDMHERVASVLAEAEEIEERSRAARTPGVSPVGGGGE</sequence>
<reference evidence="2" key="1">
    <citation type="submission" date="2020-04" db="EMBL/GenBank/DDBJ databases">
        <authorList>
            <person name="Zhang T."/>
        </authorList>
    </citation>
    <scope>NUCLEOTIDE SEQUENCE</scope>
    <source>
        <strain evidence="2">HKST-UBA02</strain>
    </source>
</reference>
<gene>
    <name evidence="2" type="ORF">KDA27_24635</name>
</gene>
<feature type="region of interest" description="Disordered" evidence="1">
    <location>
        <begin position="331"/>
        <end position="352"/>
    </location>
</feature>
<organism evidence="2 3">
    <name type="scientific">Eiseniibacteriota bacterium</name>
    <dbReference type="NCBI Taxonomy" id="2212470"/>
    <lineage>
        <taxon>Bacteria</taxon>
        <taxon>Candidatus Eiseniibacteriota</taxon>
    </lineage>
</organism>
<dbReference type="GO" id="GO:0016787">
    <property type="term" value="F:hydrolase activity"/>
    <property type="evidence" value="ECO:0007669"/>
    <property type="project" value="InterPro"/>
</dbReference>
<evidence type="ECO:0008006" key="4">
    <source>
        <dbReference type="Google" id="ProtNLM"/>
    </source>
</evidence>
<reference evidence="2" key="2">
    <citation type="journal article" date="2021" name="Microbiome">
        <title>Successional dynamics and alternative stable states in a saline activated sludge microbial community over 9 years.</title>
        <authorList>
            <person name="Wang Y."/>
            <person name="Ye J."/>
            <person name="Ju F."/>
            <person name="Liu L."/>
            <person name="Boyd J.A."/>
            <person name="Deng Y."/>
            <person name="Parks D.H."/>
            <person name="Jiang X."/>
            <person name="Yin X."/>
            <person name="Woodcroft B.J."/>
            <person name="Tyson G.W."/>
            <person name="Hugenholtz P."/>
            <person name="Polz M.F."/>
            <person name="Zhang T."/>
        </authorList>
    </citation>
    <scope>NUCLEOTIDE SEQUENCE</scope>
    <source>
        <strain evidence="2">HKST-UBA02</strain>
    </source>
</reference>
<protein>
    <recommendedName>
        <fullName evidence="4">5'-Nucleotidase C-terminal domain-containing protein</fullName>
    </recommendedName>
</protein>
<dbReference type="AlphaFoldDB" id="A0A956NJL8"/>
<dbReference type="Gene3D" id="3.60.21.10">
    <property type="match status" value="1"/>
</dbReference>
<evidence type="ECO:0000256" key="1">
    <source>
        <dbReference type="SAM" id="MobiDB-lite"/>
    </source>
</evidence>
<dbReference type="GO" id="GO:0009166">
    <property type="term" value="P:nucleotide catabolic process"/>
    <property type="evidence" value="ECO:0007669"/>
    <property type="project" value="InterPro"/>
</dbReference>
<dbReference type="InterPro" id="IPR029052">
    <property type="entry name" value="Metallo-depent_PP-like"/>
</dbReference>
<evidence type="ECO:0000313" key="2">
    <source>
        <dbReference type="EMBL" id="MCA9759003.1"/>
    </source>
</evidence>
<dbReference type="InterPro" id="IPR006179">
    <property type="entry name" value="5_nucleotidase/apyrase"/>
</dbReference>
<dbReference type="SUPFAM" id="SSF56300">
    <property type="entry name" value="Metallo-dependent phosphatases"/>
    <property type="match status" value="1"/>
</dbReference>
<comment type="caution">
    <text evidence="2">The sequence shown here is derived from an EMBL/GenBank/DDBJ whole genome shotgun (WGS) entry which is preliminary data.</text>
</comment>
<evidence type="ECO:0000313" key="3">
    <source>
        <dbReference type="Proteomes" id="UP000739538"/>
    </source>
</evidence>
<dbReference type="PANTHER" id="PTHR11575">
    <property type="entry name" value="5'-NUCLEOTIDASE-RELATED"/>
    <property type="match status" value="1"/>
</dbReference>
<name>A0A956NJL8_UNCEI</name>
<proteinExistence type="predicted"/>
<dbReference type="EMBL" id="JAGQHS010000245">
    <property type="protein sequence ID" value="MCA9759003.1"/>
    <property type="molecule type" value="Genomic_DNA"/>
</dbReference>
<dbReference type="Proteomes" id="UP000739538">
    <property type="component" value="Unassembled WGS sequence"/>
</dbReference>